<dbReference type="GO" id="GO:0008168">
    <property type="term" value="F:methyltransferase activity"/>
    <property type="evidence" value="ECO:0007669"/>
    <property type="project" value="UniProtKB-KW"/>
</dbReference>
<feature type="domain" description="Methyltransferase" evidence="1">
    <location>
        <begin position="141"/>
        <end position="238"/>
    </location>
</feature>
<evidence type="ECO:0000259" key="1">
    <source>
        <dbReference type="Pfam" id="PF13649"/>
    </source>
</evidence>
<proteinExistence type="predicted"/>
<sequence>MSEDERLAELLADAASGGLPPAVIAMRLLMEASGPGQARRALDEALRNAPSEPLAAVSNLMDREPGAWHVVRTVIDAVAHEAPHDDPVAHWARLFDNAVQASPEGSVALYSLGNPSLLATATDEIVGRMRDWELIGPNRAVLDVGCGIGRLGARLAPHVGEIIGLDISPGMIAEAERRCAAVPNLRFAVSGGRDLAGIGTRTMDLVVFVDSFPYLQLSGEDLAGGHVAEAARVLRPAGAVLILNASYGRSIPEDRADLARFAQAAGLVLKRVEKRPFQTWDAPAFVLAEP</sequence>
<dbReference type="InterPro" id="IPR029063">
    <property type="entry name" value="SAM-dependent_MTases_sf"/>
</dbReference>
<keyword evidence="2" id="KW-0489">Methyltransferase</keyword>
<reference evidence="2 3" key="2">
    <citation type="submission" date="2019-09" db="EMBL/GenBank/DDBJ databases">
        <authorList>
            <person name="Jin C."/>
        </authorList>
    </citation>
    <scope>NUCLEOTIDE SEQUENCE [LARGE SCALE GENOMIC DNA]</scope>
    <source>
        <strain evidence="2 3">BN140002</strain>
    </source>
</reference>
<reference evidence="2 3" key="1">
    <citation type="submission" date="2019-09" db="EMBL/GenBank/DDBJ databases">
        <title>Salinarimonas rosea gen. nov., sp. nov., a new member of the a-2 subgroup of the Proteobacteria.</title>
        <authorList>
            <person name="Liu J."/>
        </authorList>
    </citation>
    <scope>NUCLEOTIDE SEQUENCE [LARGE SCALE GENOMIC DNA]</scope>
    <source>
        <strain evidence="2 3">BN140002</strain>
    </source>
</reference>
<dbReference type="PANTHER" id="PTHR42912:SF99">
    <property type="entry name" value="METHYLTRANSFERASE TYPE 12 DOMAIN-CONTAINING PROTEIN"/>
    <property type="match status" value="1"/>
</dbReference>
<organism evidence="2 3">
    <name type="scientific">Salinarimonas soli</name>
    <dbReference type="NCBI Taxonomy" id="1638099"/>
    <lineage>
        <taxon>Bacteria</taxon>
        <taxon>Pseudomonadati</taxon>
        <taxon>Pseudomonadota</taxon>
        <taxon>Alphaproteobacteria</taxon>
        <taxon>Hyphomicrobiales</taxon>
        <taxon>Salinarimonadaceae</taxon>
        <taxon>Salinarimonas</taxon>
    </lineage>
</organism>
<keyword evidence="3" id="KW-1185">Reference proteome</keyword>
<evidence type="ECO:0000313" key="2">
    <source>
        <dbReference type="EMBL" id="KAA2241105.1"/>
    </source>
</evidence>
<keyword evidence="2" id="KW-0808">Transferase</keyword>
<dbReference type="InterPro" id="IPR041698">
    <property type="entry name" value="Methyltransf_25"/>
</dbReference>
<dbReference type="CDD" id="cd02440">
    <property type="entry name" value="AdoMet_MTases"/>
    <property type="match status" value="1"/>
</dbReference>
<dbReference type="EMBL" id="VUOA01000009">
    <property type="protein sequence ID" value="KAA2241105.1"/>
    <property type="molecule type" value="Genomic_DNA"/>
</dbReference>
<accession>A0A5B2VPZ8</accession>
<dbReference type="GO" id="GO:0032259">
    <property type="term" value="P:methylation"/>
    <property type="evidence" value="ECO:0007669"/>
    <property type="project" value="UniProtKB-KW"/>
</dbReference>
<gene>
    <name evidence="2" type="ORF">F0L46_04715</name>
</gene>
<comment type="caution">
    <text evidence="2">The sequence shown here is derived from an EMBL/GenBank/DDBJ whole genome shotgun (WGS) entry which is preliminary data.</text>
</comment>
<dbReference type="AlphaFoldDB" id="A0A5B2VPZ8"/>
<dbReference type="Pfam" id="PF13649">
    <property type="entry name" value="Methyltransf_25"/>
    <property type="match status" value="1"/>
</dbReference>
<dbReference type="OrthoDB" id="1853779at2"/>
<dbReference type="InterPro" id="IPR050508">
    <property type="entry name" value="Methyltransf_Superfamily"/>
</dbReference>
<dbReference type="PANTHER" id="PTHR42912">
    <property type="entry name" value="METHYLTRANSFERASE"/>
    <property type="match status" value="1"/>
</dbReference>
<dbReference type="Gene3D" id="3.40.50.150">
    <property type="entry name" value="Vaccinia Virus protein VP39"/>
    <property type="match status" value="1"/>
</dbReference>
<protein>
    <submittedName>
        <fullName evidence="2">Class I SAM-dependent methyltransferase</fullName>
    </submittedName>
</protein>
<dbReference type="Proteomes" id="UP000323142">
    <property type="component" value="Unassembled WGS sequence"/>
</dbReference>
<dbReference type="SUPFAM" id="SSF53335">
    <property type="entry name" value="S-adenosyl-L-methionine-dependent methyltransferases"/>
    <property type="match status" value="1"/>
</dbReference>
<name>A0A5B2VPZ8_9HYPH</name>
<evidence type="ECO:0000313" key="3">
    <source>
        <dbReference type="Proteomes" id="UP000323142"/>
    </source>
</evidence>